<dbReference type="Proteomes" id="UP000662821">
    <property type="component" value="Chromosome"/>
</dbReference>
<protein>
    <submittedName>
        <fullName evidence="1">Uncharacterized protein</fullName>
    </submittedName>
</protein>
<organism evidence="1 2">
    <name type="scientific">Janthinobacterium lividum</name>
    <dbReference type="NCBI Taxonomy" id="29581"/>
    <lineage>
        <taxon>Bacteria</taxon>
        <taxon>Pseudomonadati</taxon>
        <taxon>Pseudomonadota</taxon>
        <taxon>Betaproteobacteria</taxon>
        <taxon>Burkholderiales</taxon>
        <taxon>Oxalobacteraceae</taxon>
        <taxon>Janthinobacterium</taxon>
    </lineage>
</organism>
<dbReference type="EMBL" id="CP071520">
    <property type="protein sequence ID" value="QSX96128.1"/>
    <property type="molecule type" value="Genomic_DNA"/>
</dbReference>
<reference evidence="1 2" key="1">
    <citation type="submission" date="2021-03" db="EMBL/GenBank/DDBJ databases">
        <title>Draft genome sequence of Janthinobacterium sp. strain PLB02 isolated from infected primmorphs (Lubomirskia baicalensis).</title>
        <authorList>
            <person name="Chernogor L.I."/>
            <person name="Belikov S.I."/>
            <person name="Petrushin I.S."/>
        </authorList>
    </citation>
    <scope>NUCLEOTIDE SEQUENCE [LARGE SCALE GENOMIC DNA]</scope>
    <source>
        <strain evidence="1 2">PLB02</strain>
    </source>
</reference>
<gene>
    <name evidence="1" type="ORF">J3P46_26495</name>
</gene>
<evidence type="ECO:0000313" key="1">
    <source>
        <dbReference type="EMBL" id="QSX96128.1"/>
    </source>
</evidence>
<evidence type="ECO:0000313" key="2">
    <source>
        <dbReference type="Proteomes" id="UP000662821"/>
    </source>
</evidence>
<accession>A0AAJ4MSI2</accession>
<sequence>MTIAQYIRSSHNATIAMPWRHTLLFLLAALTSVDVSAWSRMGRAAVMTEAGLPCFKIANEEERSRGPVSLKMLTISTPEPNGWKDVWTVMFPNASFGDPSYQLPNRGCVRYGKAPEGAESSDATPLVAGKVYGVSFLGRPPSASDPTSRYSADFCLLTAPAGGFQVVQLTNGNNTCASEKKPR</sequence>
<dbReference type="AlphaFoldDB" id="A0AAJ4MSI2"/>
<dbReference type="RefSeq" id="WP_151097176.1">
    <property type="nucleotide sequence ID" value="NZ_CP071520.1"/>
</dbReference>
<name>A0AAJ4MSI2_9BURK</name>
<proteinExistence type="predicted"/>